<dbReference type="Pfam" id="PF14111">
    <property type="entry name" value="DUF4283"/>
    <property type="match status" value="1"/>
</dbReference>
<proteinExistence type="predicted"/>
<protein>
    <recommendedName>
        <fullName evidence="2">DUF4283 domain-containing protein</fullName>
    </recommendedName>
</protein>
<evidence type="ECO:0000256" key="1">
    <source>
        <dbReference type="SAM" id="MobiDB-lite"/>
    </source>
</evidence>
<feature type="region of interest" description="Disordered" evidence="1">
    <location>
        <begin position="371"/>
        <end position="394"/>
    </location>
</feature>
<feature type="region of interest" description="Disordered" evidence="1">
    <location>
        <begin position="220"/>
        <end position="252"/>
    </location>
</feature>
<keyword evidence="4" id="KW-1185">Reference proteome</keyword>
<feature type="region of interest" description="Disordered" evidence="1">
    <location>
        <begin position="295"/>
        <end position="341"/>
    </location>
</feature>
<gene>
    <name evidence="3" type="ORF">WN944_019228</name>
</gene>
<dbReference type="AlphaFoldDB" id="A0AAP0M190"/>
<organism evidence="3 4">
    <name type="scientific">Citrus x changshan-huyou</name>
    <dbReference type="NCBI Taxonomy" id="2935761"/>
    <lineage>
        <taxon>Eukaryota</taxon>
        <taxon>Viridiplantae</taxon>
        <taxon>Streptophyta</taxon>
        <taxon>Embryophyta</taxon>
        <taxon>Tracheophyta</taxon>
        <taxon>Spermatophyta</taxon>
        <taxon>Magnoliopsida</taxon>
        <taxon>eudicotyledons</taxon>
        <taxon>Gunneridae</taxon>
        <taxon>Pentapetalae</taxon>
        <taxon>rosids</taxon>
        <taxon>malvids</taxon>
        <taxon>Sapindales</taxon>
        <taxon>Rutaceae</taxon>
        <taxon>Aurantioideae</taxon>
        <taxon>Citrus</taxon>
    </lineage>
</organism>
<evidence type="ECO:0000313" key="3">
    <source>
        <dbReference type="EMBL" id="KAK9187829.1"/>
    </source>
</evidence>
<comment type="caution">
    <text evidence="3">The sequence shown here is derived from an EMBL/GenBank/DDBJ whole genome shotgun (WGS) entry which is preliminary data.</text>
</comment>
<dbReference type="InterPro" id="IPR025558">
    <property type="entry name" value="DUF4283"/>
</dbReference>
<evidence type="ECO:0000313" key="4">
    <source>
        <dbReference type="Proteomes" id="UP001428341"/>
    </source>
</evidence>
<dbReference type="Proteomes" id="UP001428341">
    <property type="component" value="Unassembled WGS sequence"/>
</dbReference>
<name>A0AAP0M190_9ROSI</name>
<accession>A0AAP0M190</accession>
<feature type="domain" description="DUF4283" evidence="2">
    <location>
        <begin position="34"/>
        <end position="106"/>
    </location>
</feature>
<dbReference type="EMBL" id="JBCGBO010000007">
    <property type="protein sequence ID" value="KAK9187829.1"/>
    <property type="molecule type" value="Genomic_DNA"/>
</dbReference>
<feature type="region of interest" description="Disordered" evidence="1">
    <location>
        <begin position="151"/>
        <end position="180"/>
    </location>
</feature>
<feature type="compositionally biased region" description="Basic and acidic residues" evidence="1">
    <location>
        <begin position="371"/>
        <end position="383"/>
    </location>
</feature>
<reference evidence="3 4" key="1">
    <citation type="submission" date="2024-05" db="EMBL/GenBank/DDBJ databases">
        <title>Haplotype-resolved chromosome-level genome assembly of Huyou (Citrus changshanensis).</title>
        <authorList>
            <person name="Miao C."/>
            <person name="Chen W."/>
            <person name="Wu Y."/>
            <person name="Wang L."/>
            <person name="Zhao S."/>
            <person name="Grierson D."/>
            <person name="Xu C."/>
            <person name="Chen K."/>
        </authorList>
    </citation>
    <scope>NUCLEOTIDE SEQUENCE [LARGE SCALE GENOMIC DNA]</scope>
    <source>
        <strain evidence="3">01-14</strain>
        <tissue evidence="3">Leaf</tissue>
    </source>
</reference>
<sequence>METDELIQKCRAITLEDEEEDKVSFAGKMKAKGAETVERCLLGNVLIKRVVNKEGLQVTMQQVWRTVREVKIENLGDNIFMFKFALEADKRRVLVGGPWHFDRALIVPIEPKDAVKELGAVVGKVEEVELDENGDRIGKCARARILAKHESGKRKSIQRKESRGICEPRTHEQPSNTQEEIEVELTQEKNDGSNKPIEIGHVVEEGIEQANWVEGIPRQQLDSRRSQKVAVGSTERSESKRKKAGDKKGEIRGEAQVKNVEIVTLTSAQKENLYNTQVISDDEVVEDGPKRTLKKPKTRKWKSQARNYSGKAMNKVGSVTKKRPRNEAGMPSPCIKKLKKGSPRKEAITINYFHSHVAKFKLSLEPKTMEEMEIAKPSTKDLSAEAGCQPRRQP</sequence>
<evidence type="ECO:0000259" key="2">
    <source>
        <dbReference type="Pfam" id="PF14111"/>
    </source>
</evidence>
<feature type="compositionally biased region" description="Basic and acidic residues" evidence="1">
    <location>
        <begin position="158"/>
        <end position="172"/>
    </location>
</feature>